<protein>
    <submittedName>
        <fullName evidence="1">Uncharacterized protein</fullName>
    </submittedName>
</protein>
<comment type="caution">
    <text evidence="1">The sequence shown here is derived from an EMBL/GenBank/DDBJ whole genome shotgun (WGS) entry which is preliminary data.</text>
</comment>
<dbReference type="AlphaFoldDB" id="A0A0F8XM03"/>
<accession>A0A0F8XM03</accession>
<sequence length="72" mass="8182">MTVKELIKKLKKMPQNIEVGMAPFDETEWCAGDWVCHVDHIMKADIDTNTFVGPEEVAMFADMPDEYVVVHG</sequence>
<gene>
    <name evidence="1" type="ORF">LCGC14_2928670</name>
</gene>
<proteinExistence type="predicted"/>
<evidence type="ECO:0000313" key="1">
    <source>
        <dbReference type="EMBL" id="KKK69973.1"/>
    </source>
</evidence>
<dbReference type="EMBL" id="LAZR01058400">
    <property type="protein sequence ID" value="KKK69973.1"/>
    <property type="molecule type" value="Genomic_DNA"/>
</dbReference>
<name>A0A0F8XM03_9ZZZZ</name>
<organism evidence="1">
    <name type="scientific">marine sediment metagenome</name>
    <dbReference type="NCBI Taxonomy" id="412755"/>
    <lineage>
        <taxon>unclassified sequences</taxon>
        <taxon>metagenomes</taxon>
        <taxon>ecological metagenomes</taxon>
    </lineage>
</organism>
<reference evidence="1" key="1">
    <citation type="journal article" date="2015" name="Nature">
        <title>Complex archaea that bridge the gap between prokaryotes and eukaryotes.</title>
        <authorList>
            <person name="Spang A."/>
            <person name="Saw J.H."/>
            <person name="Jorgensen S.L."/>
            <person name="Zaremba-Niedzwiedzka K."/>
            <person name="Martijn J."/>
            <person name="Lind A.E."/>
            <person name="van Eijk R."/>
            <person name="Schleper C."/>
            <person name="Guy L."/>
            <person name="Ettema T.J."/>
        </authorList>
    </citation>
    <scope>NUCLEOTIDE SEQUENCE</scope>
</reference>